<feature type="compositionally biased region" description="Basic and acidic residues" evidence="1">
    <location>
        <begin position="66"/>
        <end position="77"/>
    </location>
</feature>
<sequence length="114" mass="12245">MNNIPVGLVSAPLKRGKEKLTSMPHFLLALAVRSRYLAAKARREAHALPGDPIAPRLIEVAEKLEDDAMRNEEEGRSRLAQQGKAAPFPQLDKDAGASGRSCGRPRPAAGGQQP</sequence>
<gene>
    <name evidence="2" type="ORF">RSO01_69820</name>
</gene>
<dbReference type="EMBL" id="BKAJ01000141">
    <property type="protein sequence ID" value="GEP59816.1"/>
    <property type="molecule type" value="Genomic_DNA"/>
</dbReference>
<keyword evidence="3" id="KW-1185">Reference proteome</keyword>
<evidence type="ECO:0000256" key="1">
    <source>
        <dbReference type="SAM" id="MobiDB-lite"/>
    </source>
</evidence>
<evidence type="ECO:0000313" key="2">
    <source>
        <dbReference type="EMBL" id="GEP59816.1"/>
    </source>
</evidence>
<reference evidence="2 3" key="1">
    <citation type="submission" date="2019-07" db="EMBL/GenBank/DDBJ databases">
        <title>Whole genome shotgun sequence of Reyranella soli NBRC 108950.</title>
        <authorList>
            <person name="Hosoyama A."/>
            <person name="Uohara A."/>
            <person name="Ohji S."/>
            <person name="Ichikawa N."/>
        </authorList>
    </citation>
    <scope>NUCLEOTIDE SEQUENCE [LARGE SCALE GENOMIC DNA]</scope>
    <source>
        <strain evidence="2 3">NBRC 108950</strain>
    </source>
</reference>
<comment type="caution">
    <text evidence="2">The sequence shown here is derived from an EMBL/GenBank/DDBJ whole genome shotgun (WGS) entry which is preliminary data.</text>
</comment>
<dbReference type="Proteomes" id="UP000321058">
    <property type="component" value="Unassembled WGS sequence"/>
</dbReference>
<accession>A0A512NLJ1</accession>
<evidence type="ECO:0000313" key="3">
    <source>
        <dbReference type="Proteomes" id="UP000321058"/>
    </source>
</evidence>
<protein>
    <submittedName>
        <fullName evidence="2">Uncharacterized protein</fullName>
    </submittedName>
</protein>
<organism evidence="2 3">
    <name type="scientific">Reyranella soli</name>
    <dbReference type="NCBI Taxonomy" id="1230389"/>
    <lineage>
        <taxon>Bacteria</taxon>
        <taxon>Pseudomonadati</taxon>
        <taxon>Pseudomonadota</taxon>
        <taxon>Alphaproteobacteria</taxon>
        <taxon>Hyphomicrobiales</taxon>
        <taxon>Reyranellaceae</taxon>
        <taxon>Reyranella</taxon>
    </lineage>
</organism>
<feature type="region of interest" description="Disordered" evidence="1">
    <location>
        <begin position="66"/>
        <end position="114"/>
    </location>
</feature>
<dbReference type="AlphaFoldDB" id="A0A512NLJ1"/>
<proteinExistence type="predicted"/>
<name>A0A512NLJ1_9HYPH</name>
<dbReference type="RefSeq" id="WP_147155204.1">
    <property type="nucleotide sequence ID" value="NZ_BKAJ01000141.1"/>
</dbReference>